<dbReference type="OrthoDB" id="1683515at2"/>
<dbReference type="CDD" id="cd06088">
    <property type="entry name" value="KOW_RPL14"/>
    <property type="match status" value="1"/>
</dbReference>
<dbReference type="InterPro" id="IPR008991">
    <property type="entry name" value="Translation_prot_SH3-like_sf"/>
</dbReference>
<dbReference type="Proteomes" id="UP000324646">
    <property type="component" value="Chromosome"/>
</dbReference>
<sequence>MNTTHEVSIGQIVKSKAGRDKDKLFIVIGIVDEQYVLISDGDLRKIDKPKKKKVKHLGKYNIISEAVKNKIENNEKISNLFLRRELEKLGLS</sequence>
<name>A0A5C0SAX3_CRATE</name>
<evidence type="ECO:0000313" key="3">
    <source>
        <dbReference type="EMBL" id="QEK11190.1"/>
    </source>
</evidence>
<dbReference type="GO" id="GO:0005840">
    <property type="term" value="C:ribosome"/>
    <property type="evidence" value="ECO:0007669"/>
    <property type="project" value="UniProtKB-KW"/>
</dbReference>
<protein>
    <submittedName>
        <fullName evidence="3">RNA-binding protein</fullName>
    </submittedName>
</protein>
<keyword evidence="2" id="KW-0687">Ribonucleoprotein</keyword>
<organism evidence="3 4">
    <name type="scientific">Crassaminicella thermophila</name>
    <dbReference type="NCBI Taxonomy" id="2599308"/>
    <lineage>
        <taxon>Bacteria</taxon>
        <taxon>Bacillati</taxon>
        <taxon>Bacillota</taxon>
        <taxon>Clostridia</taxon>
        <taxon>Eubacteriales</taxon>
        <taxon>Clostridiaceae</taxon>
        <taxon>Crassaminicella</taxon>
    </lineage>
</organism>
<keyword evidence="1" id="KW-0689">Ribosomal protein</keyword>
<dbReference type="EMBL" id="CP042243">
    <property type="protein sequence ID" value="QEK11190.1"/>
    <property type="molecule type" value="Genomic_DNA"/>
</dbReference>
<dbReference type="KEGG" id="crs:FQB35_01750"/>
<keyword evidence="4" id="KW-1185">Reference proteome</keyword>
<dbReference type="InterPro" id="IPR041985">
    <property type="entry name" value="Ribosomal_eL14_KOW"/>
</dbReference>
<dbReference type="SUPFAM" id="SSF50104">
    <property type="entry name" value="Translation proteins SH3-like domain"/>
    <property type="match status" value="1"/>
</dbReference>
<proteinExistence type="predicted"/>
<gene>
    <name evidence="3" type="ORF">FQB35_01750</name>
</gene>
<reference evidence="3 4" key="1">
    <citation type="submission" date="2019-07" db="EMBL/GenBank/DDBJ databases">
        <title>Complete genome of Crassaminicella thermophila SY095.</title>
        <authorList>
            <person name="Li X."/>
        </authorList>
    </citation>
    <scope>NUCLEOTIDE SEQUENCE [LARGE SCALE GENOMIC DNA]</scope>
    <source>
        <strain evidence="3 4">SY095</strain>
    </source>
</reference>
<evidence type="ECO:0000256" key="1">
    <source>
        <dbReference type="ARBA" id="ARBA00022980"/>
    </source>
</evidence>
<dbReference type="Gene3D" id="2.30.30.30">
    <property type="match status" value="1"/>
</dbReference>
<dbReference type="AlphaFoldDB" id="A0A5C0SAX3"/>
<evidence type="ECO:0000256" key="2">
    <source>
        <dbReference type="ARBA" id="ARBA00023274"/>
    </source>
</evidence>
<dbReference type="RefSeq" id="WP_148808264.1">
    <property type="nucleotide sequence ID" value="NZ_CP042243.1"/>
</dbReference>
<dbReference type="GO" id="GO:1990904">
    <property type="term" value="C:ribonucleoprotein complex"/>
    <property type="evidence" value="ECO:0007669"/>
    <property type="project" value="UniProtKB-KW"/>
</dbReference>
<evidence type="ECO:0000313" key="4">
    <source>
        <dbReference type="Proteomes" id="UP000324646"/>
    </source>
</evidence>
<dbReference type="InterPro" id="IPR014722">
    <property type="entry name" value="Rib_uL2_dom2"/>
</dbReference>
<accession>A0A5C0SAX3</accession>